<gene>
    <name evidence="3" type="ORF">ABS770_22250</name>
</gene>
<comment type="caution">
    <text evidence="3">The sequence shown here is derived from an EMBL/GenBank/DDBJ whole genome shotgun (WGS) entry which is preliminary data.</text>
</comment>
<feature type="region of interest" description="Disordered" evidence="1">
    <location>
        <begin position="22"/>
        <end position="98"/>
    </location>
</feature>
<evidence type="ECO:0000313" key="3">
    <source>
        <dbReference type="EMBL" id="MER2290980.1"/>
    </source>
</evidence>
<dbReference type="RefSeq" id="WP_007559179.1">
    <property type="nucleotide sequence ID" value="NZ_CP033231.1"/>
</dbReference>
<dbReference type="EMBL" id="JBELQD010000033">
    <property type="protein sequence ID" value="MER2290980.1"/>
    <property type="molecule type" value="Genomic_DNA"/>
</dbReference>
<protein>
    <submittedName>
        <fullName evidence="3">Uncharacterized protein</fullName>
    </submittedName>
</protein>
<sequence>MPKRILMAATAALLATPALAQSIPTSPNTTGHASPGTPGVVTQQPGSTGAEDAATISPTGRPQDGAAPDSAAGGNAGQPSRTGSTGSGGGGAGNGGGG</sequence>
<accession>A0ABV1R838</accession>
<keyword evidence="4" id="KW-1185">Reference proteome</keyword>
<keyword evidence="2" id="KW-0732">Signal</keyword>
<feature type="compositionally biased region" description="Polar residues" evidence="1">
    <location>
        <begin position="22"/>
        <end position="32"/>
    </location>
</feature>
<organism evidence="3 4">
    <name type="scientific">Methylobacterium brachiatum</name>
    <dbReference type="NCBI Taxonomy" id="269660"/>
    <lineage>
        <taxon>Bacteria</taxon>
        <taxon>Pseudomonadati</taxon>
        <taxon>Pseudomonadota</taxon>
        <taxon>Alphaproteobacteria</taxon>
        <taxon>Hyphomicrobiales</taxon>
        <taxon>Methylobacteriaceae</taxon>
        <taxon>Methylobacterium</taxon>
    </lineage>
</organism>
<reference evidence="3" key="1">
    <citation type="submission" date="2024-06" db="EMBL/GenBank/DDBJ databases">
        <authorList>
            <person name="Campbell A.G."/>
        </authorList>
    </citation>
    <scope>NUCLEOTIDE SEQUENCE</scope>
    <source>
        <strain evidence="3">EM17</strain>
    </source>
</reference>
<evidence type="ECO:0000256" key="1">
    <source>
        <dbReference type="SAM" id="MobiDB-lite"/>
    </source>
</evidence>
<feature type="chain" id="PRO_5046592858" evidence="2">
    <location>
        <begin position="21"/>
        <end position="98"/>
    </location>
</feature>
<feature type="compositionally biased region" description="Gly residues" evidence="1">
    <location>
        <begin position="85"/>
        <end position="98"/>
    </location>
</feature>
<evidence type="ECO:0000313" key="4">
    <source>
        <dbReference type="Proteomes" id="UP001432995"/>
    </source>
</evidence>
<dbReference type="Proteomes" id="UP001432995">
    <property type="component" value="Unassembled WGS sequence"/>
</dbReference>
<proteinExistence type="predicted"/>
<name>A0ABV1R838_9HYPH</name>
<feature type="signal peptide" evidence="2">
    <location>
        <begin position="1"/>
        <end position="20"/>
    </location>
</feature>
<evidence type="ECO:0000256" key="2">
    <source>
        <dbReference type="SAM" id="SignalP"/>
    </source>
</evidence>